<keyword evidence="2" id="KW-0479">Metal-binding</keyword>
<evidence type="ECO:0000256" key="3">
    <source>
        <dbReference type="ARBA" id="ARBA00022771"/>
    </source>
</evidence>
<keyword evidence="3" id="KW-0863">Zinc-finger</keyword>
<keyword evidence="4" id="KW-0862">Zinc</keyword>
<evidence type="ECO:0000256" key="1">
    <source>
        <dbReference type="ARBA" id="ARBA00004123"/>
    </source>
</evidence>
<accession>A0A914Z669</accession>
<dbReference type="PROSITE" id="PS50064">
    <property type="entry name" value="ZF_PARP_2"/>
    <property type="match status" value="1"/>
</dbReference>
<evidence type="ECO:0000256" key="4">
    <source>
        <dbReference type="ARBA" id="ARBA00022833"/>
    </source>
</evidence>
<comment type="subcellular location">
    <subcellularLocation>
        <location evidence="1">Nucleus</location>
    </subcellularLocation>
</comment>
<evidence type="ECO:0000256" key="5">
    <source>
        <dbReference type="ARBA" id="ARBA00023242"/>
    </source>
</evidence>
<dbReference type="SUPFAM" id="SSF57716">
    <property type="entry name" value="Glucocorticoid receptor-like (DNA-binding domain)"/>
    <property type="match status" value="1"/>
</dbReference>
<dbReference type="InterPro" id="IPR001510">
    <property type="entry name" value="Znf_PARP"/>
</dbReference>
<dbReference type="GO" id="GO:0003677">
    <property type="term" value="F:DNA binding"/>
    <property type="evidence" value="ECO:0007669"/>
    <property type="project" value="InterPro"/>
</dbReference>
<protein>
    <submittedName>
        <fullName evidence="8">PARP-type domain-containing protein</fullName>
    </submittedName>
</protein>
<evidence type="ECO:0000313" key="8">
    <source>
        <dbReference type="WBParaSite" id="PSU_v2.g7827.t1"/>
    </source>
</evidence>
<sequence>MTVYYCFQYALSGISNCGGCHMRISSDKLRVKRHQPIPQDEGFLCDGFLWANWFHFNCFWDHQGDEDMNIVDSLIQVEKSESLMNEEAIWFENSPYISLKNIVDVSKNAKVKIMKRDIQKIEQKIAKAKSHKTEYFTAKIIESEVGCLGASVVNWNCAYSNLSQNLRIRCRGNIYHPQCIKVCRKHSLDVTDIKNYASQTPERKKLIELLFEKAE</sequence>
<keyword evidence="7" id="KW-1185">Reference proteome</keyword>
<evidence type="ECO:0000313" key="7">
    <source>
        <dbReference type="Proteomes" id="UP000887577"/>
    </source>
</evidence>
<proteinExistence type="predicted"/>
<dbReference type="GO" id="GO:0008270">
    <property type="term" value="F:zinc ion binding"/>
    <property type="evidence" value="ECO:0007669"/>
    <property type="project" value="UniProtKB-KW"/>
</dbReference>
<feature type="domain" description="PARP-type" evidence="6">
    <location>
        <begin position="5"/>
        <end position="87"/>
    </location>
</feature>
<name>A0A914Z669_9BILA</name>
<organism evidence="7 8">
    <name type="scientific">Panagrolaimus superbus</name>
    <dbReference type="NCBI Taxonomy" id="310955"/>
    <lineage>
        <taxon>Eukaryota</taxon>
        <taxon>Metazoa</taxon>
        <taxon>Ecdysozoa</taxon>
        <taxon>Nematoda</taxon>
        <taxon>Chromadorea</taxon>
        <taxon>Rhabditida</taxon>
        <taxon>Tylenchina</taxon>
        <taxon>Panagrolaimomorpha</taxon>
        <taxon>Panagrolaimoidea</taxon>
        <taxon>Panagrolaimidae</taxon>
        <taxon>Panagrolaimus</taxon>
    </lineage>
</organism>
<dbReference type="InterPro" id="IPR036957">
    <property type="entry name" value="Znf_PARP_sf"/>
</dbReference>
<evidence type="ECO:0000256" key="2">
    <source>
        <dbReference type="ARBA" id="ARBA00022723"/>
    </source>
</evidence>
<reference evidence="8" key="1">
    <citation type="submission" date="2022-11" db="UniProtKB">
        <authorList>
            <consortium name="WormBaseParasite"/>
        </authorList>
    </citation>
    <scope>IDENTIFICATION</scope>
</reference>
<keyword evidence="5" id="KW-0539">Nucleus</keyword>
<dbReference type="Proteomes" id="UP000887577">
    <property type="component" value="Unplaced"/>
</dbReference>
<dbReference type="SMART" id="SM01336">
    <property type="entry name" value="zf-PARP"/>
    <property type="match status" value="1"/>
</dbReference>
<evidence type="ECO:0000259" key="6">
    <source>
        <dbReference type="PROSITE" id="PS50064"/>
    </source>
</evidence>
<dbReference type="WBParaSite" id="PSU_v2.g7827.t1">
    <property type="protein sequence ID" value="PSU_v2.g7827.t1"/>
    <property type="gene ID" value="PSU_v2.g7827"/>
</dbReference>
<dbReference type="Gene3D" id="3.30.1740.10">
    <property type="entry name" value="Zinc finger, PARP-type"/>
    <property type="match status" value="1"/>
</dbReference>
<dbReference type="AlphaFoldDB" id="A0A914Z669"/>
<dbReference type="GO" id="GO:0005634">
    <property type="term" value="C:nucleus"/>
    <property type="evidence" value="ECO:0007669"/>
    <property type="project" value="UniProtKB-SubCell"/>
</dbReference>